<dbReference type="PANTHER" id="PTHR11820">
    <property type="entry name" value="ACYLPYRUVASE"/>
    <property type="match status" value="1"/>
</dbReference>
<reference evidence="3" key="1">
    <citation type="submission" date="2020-07" db="EMBL/GenBank/DDBJ databases">
        <authorList>
            <person name="Camacho E."/>
        </authorList>
    </citation>
    <scope>NUCLEOTIDE SEQUENCE</scope>
    <source>
        <strain evidence="3">MPO218</strain>
    </source>
</reference>
<dbReference type="EMBL" id="CP059319">
    <property type="protein sequence ID" value="QTH23839.1"/>
    <property type="molecule type" value="Genomic_DNA"/>
</dbReference>
<dbReference type="AlphaFoldDB" id="A0A975D6X8"/>
<keyword evidence="3" id="KW-0378">Hydrolase</keyword>
<dbReference type="Gene3D" id="3.90.850.10">
    <property type="entry name" value="Fumarylacetoacetase-like, C-terminal domain"/>
    <property type="match status" value="1"/>
</dbReference>
<organism evidence="3 4">
    <name type="scientific">Rhizorhabdus wittichii</name>
    <dbReference type="NCBI Taxonomy" id="160791"/>
    <lineage>
        <taxon>Bacteria</taxon>
        <taxon>Pseudomonadati</taxon>
        <taxon>Pseudomonadota</taxon>
        <taxon>Alphaproteobacteria</taxon>
        <taxon>Sphingomonadales</taxon>
        <taxon>Sphingomonadaceae</taxon>
        <taxon>Rhizorhabdus</taxon>
    </lineage>
</organism>
<evidence type="ECO:0000256" key="1">
    <source>
        <dbReference type="ARBA" id="ARBA00022723"/>
    </source>
</evidence>
<keyword evidence="1" id="KW-0479">Metal-binding</keyword>
<dbReference type="SUPFAM" id="SSF56529">
    <property type="entry name" value="FAH"/>
    <property type="match status" value="1"/>
</dbReference>
<reference evidence="3" key="2">
    <citation type="submission" date="2021-04" db="EMBL/GenBank/DDBJ databases">
        <title>Isolation and genomic analysis of the ibuprofen-degrading bacterium Sphingomonas strain MPO218.</title>
        <authorList>
            <person name="Aulestia M."/>
            <person name="Flores A."/>
            <person name="Mangas E.L."/>
            <person name="Perez-Pulido A.J."/>
            <person name="Santero E."/>
            <person name="Camacho E.M."/>
        </authorList>
    </citation>
    <scope>NUCLEOTIDE SEQUENCE</scope>
    <source>
        <strain evidence="3">MPO218</strain>
    </source>
</reference>
<dbReference type="GO" id="GO:0046872">
    <property type="term" value="F:metal ion binding"/>
    <property type="evidence" value="ECO:0007669"/>
    <property type="project" value="UniProtKB-KW"/>
</dbReference>
<dbReference type="Proteomes" id="UP000664914">
    <property type="component" value="Chromosome"/>
</dbReference>
<feature type="domain" description="Fumarylacetoacetase-like C-terminal" evidence="2">
    <location>
        <begin position="5"/>
        <end position="205"/>
    </location>
</feature>
<proteinExistence type="predicted"/>
<sequence>MVTGTVYGVVLNDREERNRLGGQFAEAPYKAPPVAPVVYIKPRGCVTGSGSEVFIGDEPEVEAAPTLALLIGRDAAKVAAAQALDHVAGICAAIDVTVPHDSYYRPVVPLRCRDAFLPLGAVAAFTPAFASAEIVTTVDGAVAHRWSPDRLVRDMATLIADLSSFMTLSAGDLLLVGLPHDAPRIRPGQTVTVEVAGLAPVTAHVRQGDAR</sequence>
<accession>A0A975D6X8</accession>
<name>A0A975D6X8_9SPHN</name>
<evidence type="ECO:0000259" key="2">
    <source>
        <dbReference type="Pfam" id="PF01557"/>
    </source>
</evidence>
<dbReference type="GO" id="GO:0016787">
    <property type="term" value="F:hydrolase activity"/>
    <property type="evidence" value="ECO:0007669"/>
    <property type="project" value="UniProtKB-KW"/>
</dbReference>
<dbReference type="Pfam" id="PF01557">
    <property type="entry name" value="FAA_hydrolase"/>
    <property type="match status" value="1"/>
</dbReference>
<protein>
    <submittedName>
        <fullName evidence="3">Fumarylacetoacetate hydrolase family protein</fullName>
    </submittedName>
</protein>
<dbReference type="PANTHER" id="PTHR11820:SF114">
    <property type="entry name" value="4-HYDROXYPHENYLACETATE CATABOLISM PROTEIN"/>
    <property type="match status" value="1"/>
</dbReference>
<dbReference type="InterPro" id="IPR011234">
    <property type="entry name" value="Fumarylacetoacetase-like_C"/>
</dbReference>
<evidence type="ECO:0000313" key="3">
    <source>
        <dbReference type="EMBL" id="QTH23839.1"/>
    </source>
</evidence>
<evidence type="ECO:0000313" key="4">
    <source>
        <dbReference type="Proteomes" id="UP000664914"/>
    </source>
</evidence>
<dbReference type="RefSeq" id="WP_226949131.1">
    <property type="nucleotide sequence ID" value="NZ_CP059319.1"/>
</dbReference>
<dbReference type="InterPro" id="IPR036663">
    <property type="entry name" value="Fumarylacetoacetase_C_sf"/>
</dbReference>
<gene>
    <name evidence="3" type="ORF">HRJ34_10195</name>
</gene>